<accession>A0A1F5S7E5</accession>
<keyword evidence="2" id="KW-0812">Transmembrane</keyword>
<sequence>MSYGNWDDGNTADNAPVAHDPDSAARKFDGYNSFNNANDFAVTVKLTKGASNLIQGEDETSAEAKAGFDFSSDIFISEILPNPIGDDTKLEFIEIFNAGQRQVNLTGWSLSNEDNKKINLEKISTSTIIKAGEYLTLFRPRTKIVLHNDQGEVRLFEPLADKPLTTVLYKDVKEGWSYNLDNPPNPLYQGGNWVWSQTITPGAANIIKAINHAPEAEFNLPLEILVGIPIIFDSSDTDDSDGDSLKYAWDFGDGFKNSLANPEHTFFKRGIYKIELAVSDGQATSTKEKSVRVVNNIGELGGGETNLNAEIPLNPPMFAGVIINEILPNPEGADTGQEWAELKNQSRVRINLLNWRLENSNGKYKFKDDLWLNAENFYLLTNMISKLAFKNSSDIISLYNDLDELADTVEYADAVQGESYARGVNGKWFWTTKLTPGEENTISLSDSQRVVLAKASGAVADANNYIETTLEKVKELEVGALVSVGGIVAVEPGILGVQIFYIASLSGVAASATAALTNEAAPAAGSGMQIYNYKKDFPALKLGDQVEISGELAQTQDEFRIKTKTKNDIRITGHNAALSAQSLNCDAASEENIGQLITITGEITSKKAATAYLDDGNGEILVYFKQSAGLDTKSLKTGQKVVLTGILSKTSIGLRLLPRYQADIVKIDEATVAPQVLGEAIESQEWAVAERDRKIELFKYLLIIAWGVIIVLVGLFIKAVRHK</sequence>
<feature type="domain" description="LTD" evidence="4">
    <location>
        <begin position="309"/>
        <end position="413"/>
    </location>
</feature>
<gene>
    <name evidence="5" type="ORF">A3D45_03230</name>
</gene>
<feature type="region of interest" description="Disordered" evidence="1">
    <location>
        <begin position="1"/>
        <end position="22"/>
    </location>
</feature>
<evidence type="ECO:0008006" key="7">
    <source>
        <dbReference type="Google" id="ProtNLM"/>
    </source>
</evidence>
<evidence type="ECO:0000313" key="5">
    <source>
        <dbReference type="EMBL" id="OGF22589.1"/>
    </source>
</evidence>
<dbReference type="Gene3D" id="2.60.40.10">
    <property type="entry name" value="Immunoglobulins"/>
    <property type="match status" value="1"/>
</dbReference>
<dbReference type="InterPro" id="IPR013783">
    <property type="entry name" value="Ig-like_fold"/>
</dbReference>
<feature type="transmembrane region" description="Helical" evidence="2">
    <location>
        <begin position="697"/>
        <end position="717"/>
    </location>
</feature>
<dbReference type="PROSITE" id="PS51841">
    <property type="entry name" value="LTD"/>
    <property type="match status" value="2"/>
</dbReference>
<dbReference type="SUPFAM" id="SSF74853">
    <property type="entry name" value="Lamin A/C globular tail domain"/>
    <property type="match status" value="2"/>
</dbReference>
<evidence type="ECO:0000259" key="3">
    <source>
        <dbReference type="PROSITE" id="PS50093"/>
    </source>
</evidence>
<dbReference type="AlphaFoldDB" id="A0A1F5S7E5"/>
<evidence type="ECO:0000259" key="4">
    <source>
        <dbReference type="PROSITE" id="PS51841"/>
    </source>
</evidence>
<dbReference type="InterPro" id="IPR001322">
    <property type="entry name" value="Lamin_tail_dom"/>
</dbReference>
<feature type="domain" description="PKD" evidence="3">
    <location>
        <begin position="237"/>
        <end position="300"/>
    </location>
</feature>
<dbReference type="InterPro" id="IPR000601">
    <property type="entry name" value="PKD_dom"/>
</dbReference>
<dbReference type="EMBL" id="MFFT01000044">
    <property type="protein sequence ID" value="OGF22589.1"/>
    <property type="molecule type" value="Genomic_DNA"/>
</dbReference>
<protein>
    <recommendedName>
        <fullName evidence="7">PKD domain-containing protein</fullName>
    </recommendedName>
</protein>
<evidence type="ECO:0000256" key="1">
    <source>
        <dbReference type="SAM" id="MobiDB-lite"/>
    </source>
</evidence>
<comment type="caution">
    <text evidence="5">The sequence shown here is derived from an EMBL/GenBank/DDBJ whole genome shotgun (WGS) entry which is preliminary data.</text>
</comment>
<proteinExistence type="predicted"/>
<evidence type="ECO:0000313" key="6">
    <source>
        <dbReference type="Proteomes" id="UP000176877"/>
    </source>
</evidence>
<dbReference type="SUPFAM" id="SSF49299">
    <property type="entry name" value="PKD domain"/>
    <property type="match status" value="1"/>
</dbReference>
<dbReference type="InterPro" id="IPR036415">
    <property type="entry name" value="Lamin_tail_dom_sf"/>
</dbReference>
<dbReference type="CDD" id="cd00146">
    <property type="entry name" value="PKD"/>
    <property type="match status" value="1"/>
</dbReference>
<dbReference type="Pfam" id="PF00932">
    <property type="entry name" value="LTD"/>
    <property type="match status" value="2"/>
</dbReference>
<dbReference type="InterPro" id="IPR022409">
    <property type="entry name" value="PKD/Chitinase_dom"/>
</dbReference>
<keyword evidence="2" id="KW-0472">Membrane</keyword>
<evidence type="ECO:0000256" key="2">
    <source>
        <dbReference type="SAM" id="Phobius"/>
    </source>
</evidence>
<dbReference type="SMART" id="SM00089">
    <property type="entry name" value="PKD"/>
    <property type="match status" value="1"/>
</dbReference>
<dbReference type="PROSITE" id="PS50093">
    <property type="entry name" value="PKD"/>
    <property type="match status" value="1"/>
</dbReference>
<feature type="domain" description="LTD" evidence="4">
    <location>
        <begin position="64"/>
        <end position="255"/>
    </location>
</feature>
<dbReference type="Pfam" id="PF18911">
    <property type="entry name" value="PKD_4"/>
    <property type="match status" value="1"/>
</dbReference>
<dbReference type="Gene3D" id="2.60.40.1260">
    <property type="entry name" value="Lamin Tail domain"/>
    <property type="match status" value="1"/>
</dbReference>
<organism evidence="5 6">
    <name type="scientific">Candidatus Falkowbacteria bacterium RIFCSPHIGHO2_02_FULL_42_9</name>
    <dbReference type="NCBI Taxonomy" id="1797986"/>
    <lineage>
        <taxon>Bacteria</taxon>
        <taxon>Candidatus Falkowiibacteriota</taxon>
    </lineage>
</organism>
<dbReference type="Proteomes" id="UP000176877">
    <property type="component" value="Unassembled WGS sequence"/>
</dbReference>
<keyword evidence="2" id="KW-1133">Transmembrane helix</keyword>
<dbReference type="InterPro" id="IPR035986">
    <property type="entry name" value="PKD_dom_sf"/>
</dbReference>
<name>A0A1F5S7E5_9BACT</name>
<reference evidence="5 6" key="1">
    <citation type="journal article" date="2016" name="Nat. Commun.">
        <title>Thousands of microbial genomes shed light on interconnected biogeochemical processes in an aquifer system.</title>
        <authorList>
            <person name="Anantharaman K."/>
            <person name="Brown C.T."/>
            <person name="Hug L.A."/>
            <person name="Sharon I."/>
            <person name="Castelle C.J."/>
            <person name="Probst A.J."/>
            <person name="Thomas B.C."/>
            <person name="Singh A."/>
            <person name="Wilkins M.J."/>
            <person name="Karaoz U."/>
            <person name="Brodie E.L."/>
            <person name="Williams K.H."/>
            <person name="Hubbard S.S."/>
            <person name="Banfield J.F."/>
        </authorList>
    </citation>
    <scope>NUCLEOTIDE SEQUENCE [LARGE SCALE GENOMIC DNA]</scope>
</reference>